<dbReference type="PRINTS" id="PR00237">
    <property type="entry name" value="GPCRRHODOPSN"/>
</dbReference>
<keyword evidence="7 10" id="KW-0675">Receptor</keyword>
<evidence type="ECO:0000256" key="9">
    <source>
        <dbReference type="ARBA" id="ARBA00061394"/>
    </source>
</evidence>
<accession>A0A8T2JD44</accession>
<evidence type="ECO:0000256" key="7">
    <source>
        <dbReference type="ARBA" id="ARBA00023170"/>
    </source>
</evidence>
<evidence type="ECO:0000256" key="6">
    <source>
        <dbReference type="ARBA" id="ARBA00023136"/>
    </source>
</evidence>
<comment type="similarity">
    <text evidence="9">Belongs to the G-protein coupled receptor 1 family. Mas subfamily.</text>
</comment>
<feature type="transmembrane region" description="Helical" evidence="11">
    <location>
        <begin position="147"/>
        <end position="170"/>
    </location>
</feature>
<protein>
    <recommendedName>
        <fullName evidence="12">G-protein coupled receptors family 1 profile domain-containing protein</fullName>
    </recommendedName>
</protein>
<keyword evidence="2" id="KW-1003">Cell membrane</keyword>
<organism evidence="13 14">
    <name type="scientific">Hymenochirus boettgeri</name>
    <name type="common">Congo dwarf clawed frog</name>
    <dbReference type="NCBI Taxonomy" id="247094"/>
    <lineage>
        <taxon>Eukaryota</taxon>
        <taxon>Metazoa</taxon>
        <taxon>Chordata</taxon>
        <taxon>Craniata</taxon>
        <taxon>Vertebrata</taxon>
        <taxon>Euteleostomi</taxon>
        <taxon>Amphibia</taxon>
        <taxon>Batrachia</taxon>
        <taxon>Anura</taxon>
        <taxon>Pipoidea</taxon>
        <taxon>Pipidae</taxon>
        <taxon>Pipinae</taxon>
        <taxon>Hymenochirus</taxon>
    </lineage>
</organism>
<evidence type="ECO:0000256" key="3">
    <source>
        <dbReference type="ARBA" id="ARBA00022692"/>
    </source>
</evidence>
<evidence type="ECO:0000256" key="10">
    <source>
        <dbReference type="RuleBase" id="RU000688"/>
    </source>
</evidence>
<feature type="transmembrane region" description="Helical" evidence="11">
    <location>
        <begin position="269"/>
        <end position="288"/>
    </location>
</feature>
<dbReference type="Gene3D" id="1.20.1070.10">
    <property type="entry name" value="Rhodopsin 7-helix transmembrane proteins"/>
    <property type="match status" value="1"/>
</dbReference>
<evidence type="ECO:0000256" key="8">
    <source>
        <dbReference type="ARBA" id="ARBA00023224"/>
    </source>
</evidence>
<dbReference type="Pfam" id="PF00001">
    <property type="entry name" value="7tm_1"/>
    <property type="match status" value="1"/>
</dbReference>
<dbReference type="InterPro" id="IPR026234">
    <property type="entry name" value="MRGPCRFAMILY"/>
</dbReference>
<reference evidence="13" key="1">
    <citation type="thesis" date="2020" institute="ProQuest LLC" country="789 East Eisenhower Parkway, Ann Arbor, MI, USA">
        <title>Comparative Genomics and Chromosome Evolution.</title>
        <authorList>
            <person name="Mudd A.B."/>
        </authorList>
    </citation>
    <scope>NUCLEOTIDE SEQUENCE</scope>
    <source>
        <strain evidence="13">Female2</strain>
        <tissue evidence="13">Blood</tissue>
    </source>
</reference>
<dbReference type="GO" id="GO:0004930">
    <property type="term" value="F:G protein-coupled receptor activity"/>
    <property type="evidence" value="ECO:0007669"/>
    <property type="project" value="UniProtKB-KW"/>
</dbReference>
<keyword evidence="6 11" id="KW-0472">Membrane</keyword>
<evidence type="ECO:0000256" key="11">
    <source>
        <dbReference type="SAM" id="Phobius"/>
    </source>
</evidence>
<dbReference type="SUPFAM" id="SSF81321">
    <property type="entry name" value="Family A G protein-coupled receptor-like"/>
    <property type="match status" value="1"/>
</dbReference>
<feature type="transmembrane region" description="Helical" evidence="11">
    <location>
        <begin position="21"/>
        <end position="47"/>
    </location>
</feature>
<keyword evidence="4 11" id="KW-1133">Transmembrane helix</keyword>
<evidence type="ECO:0000256" key="4">
    <source>
        <dbReference type="ARBA" id="ARBA00022989"/>
    </source>
</evidence>
<feature type="domain" description="G-protein coupled receptors family 1 profile" evidence="12">
    <location>
        <begin position="39"/>
        <end position="285"/>
    </location>
</feature>
<feature type="transmembrane region" description="Helical" evidence="11">
    <location>
        <begin position="59"/>
        <end position="82"/>
    </location>
</feature>
<name>A0A8T2JD44_9PIPI</name>
<keyword evidence="3 10" id="KW-0812">Transmembrane</keyword>
<feature type="transmembrane region" description="Helical" evidence="11">
    <location>
        <begin position="102"/>
        <end position="126"/>
    </location>
</feature>
<evidence type="ECO:0000256" key="2">
    <source>
        <dbReference type="ARBA" id="ARBA00022475"/>
    </source>
</evidence>
<dbReference type="InterPro" id="IPR017452">
    <property type="entry name" value="GPCR_Rhodpsn_7TM"/>
</dbReference>
<evidence type="ECO:0000256" key="1">
    <source>
        <dbReference type="ARBA" id="ARBA00004651"/>
    </source>
</evidence>
<keyword evidence="5 10" id="KW-0297">G-protein coupled receptor</keyword>
<keyword evidence="14" id="KW-1185">Reference proteome</keyword>
<dbReference type="PROSITE" id="PS50262">
    <property type="entry name" value="G_PROTEIN_RECEP_F1_2"/>
    <property type="match status" value="1"/>
</dbReference>
<feature type="transmembrane region" description="Helical" evidence="11">
    <location>
        <begin position="230"/>
        <end position="257"/>
    </location>
</feature>
<dbReference type="EMBL" id="JAACNH010000006">
    <property type="protein sequence ID" value="KAG8440366.1"/>
    <property type="molecule type" value="Genomic_DNA"/>
</dbReference>
<comment type="caution">
    <text evidence="13">The sequence shown here is derived from an EMBL/GenBank/DDBJ whole genome shotgun (WGS) entry which is preliminary data.</text>
</comment>
<dbReference type="PROSITE" id="PS00237">
    <property type="entry name" value="G_PROTEIN_RECEP_F1_1"/>
    <property type="match status" value="1"/>
</dbReference>
<evidence type="ECO:0000313" key="13">
    <source>
        <dbReference type="EMBL" id="KAG8440366.1"/>
    </source>
</evidence>
<feature type="transmembrane region" description="Helical" evidence="11">
    <location>
        <begin position="190"/>
        <end position="218"/>
    </location>
</feature>
<proteinExistence type="inferred from homology"/>
<dbReference type="FunFam" id="1.20.1070.10:FF:000193">
    <property type="entry name" value="Mas-related G-protein coupled receptor member E"/>
    <property type="match status" value="1"/>
</dbReference>
<gene>
    <name evidence="13" type="ORF">GDO86_006208</name>
</gene>
<dbReference type="OrthoDB" id="6091802at2759"/>
<evidence type="ECO:0000256" key="5">
    <source>
        <dbReference type="ARBA" id="ARBA00023040"/>
    </source>
</evidence>
<sequence>MTLPSTTEEIPLKNQTNMTNVTFFIAQISIVVSIFGIFGNSLVIYLLSFKIKRNSSTVYIMNLALADLMFLLILSTVNIVSVTLGVRLPLNLDYEDSTYVDIILSLAVTCLFGYNASLSLLSAISVERCLCVLFPVWYRCSRPRHQSSAVCIIIWIISCLLTIVEFYFCYLSEYYRYYTQLNSFVIECKVVFMIIWCLSFIVFIPLMIVSSFVLLIKIWTTSLKKQPPKLYIVITVTVIFFIVFGMPMRILLLIWYKKHSFPPFPSMDILSLFSCINSSINPFVYFLVGRQGTKSGKFNLIDILQAVFRAQEPTQQLA</sequence>
<dbReference type="PANTHER" id="PTHR11334">
    <property type="entry name" value="MAS-RELATED G-PROTEIN COUPLED RECEPTOR"/>
    <property type="match status" value="1"/>
</dbReference>
<evidence type="ECO:0000259" key="12">
    <source>
        <dbReference type="PROSITE" id="PS50262"/>
    </source>
</evidence>
<keyword evidence="8 10" id="KW-0807">Transducer</keyword>
<dbReference type="PANTHER" id="PTHR11334:SF29">
    <property type="entry name" value="MAS-RELATED G-PROTEIN COUPLED RECEPTOR MEMBER X2"/>
    <property type="match status" value="1"/>
</dbReference>
<comment type="subcellular location">
    <subcellularLocation>
        <location evidence="1">Cell membrane</location>
        <topology evidence="1">Multi-pass membrane protein</topology>
    </subcellularLocation>
</comment>
<dbReference type="GO" id="GO:0005886">
    <property type="term" value="C:plasma membrane"/>
    <property type="evidence" value="ECO:0007669"/>
    <property type="project" value="UniProtKB-SubCell"/>
</dbReference>
<evidence type="ECO:0000313" key="14">
    <source>
        <dbReference type="Proteomes" id="UP000812440"/>
    </source>
</evidence>
<dbReference type="AlphaFoldDB" id="A0A8T2JD44"/>
<dbReference type="Proteomes" id="UP000812440">
    <property type="component" value="Chromosome 3"/>
</dbReference>
<dbReference type="InterPro" id="IPR000276">
    <property type="entry name" value="GPCR_Rhodpsn"/>
</dbReference>